<evidence type="ECO:0000313" key="1">
    <source>
        <dbReference type="EMBL" id="UPK97369.1"/>
    </source>
</evidence>
<keyword evidence="2" id="KW-1185">Reference proteome</keyword>
<dbReference type="Proteomes" id="UP000830768">
    <property type="component" value="Chromosome 6"/>
</dbReference>
<evidence type="ECO:0000313" key="2">
    <source>
        <dbReference type="Proteomes" id="UP000830768"/>
    </source>
</evidence>
<dbReference type="EMBL" id="CP090035">
    <property type="protein sequence ID" value="UPK97369.1"/>
    <property type="molecule type" value="Genomic_DNA"/>
</dbReference>
<organism evidence="1 2">
    <name type="scientific">Fusarium solani subsp. cucurbitae</name>
    <name type="common">Neocosmosporum cucurbitae</name>
    <dbReference type="NCBI Taxonomy" id="2747967"/>
    <lineage>
        <taxon>Eukaryota</taxon>
        <taxon>Fungi</taxon>
        <taxon>Dikarya</taxon>
        <taxon>Ascomycota</taxon>
        <taxon>Pezizomycotina</taxon>
        <taxon>Sordariomycetes</taxon>
        <taxon>Hypocreomycetidae</taxon>
        <taxon>Hypocreales</taxon>
        <taxon>Nectriaceae</taxon>
        <taxon>Fusarium</taxon>
        <taxon>Fusarium solani species complex</taxon>
    </lineage>
</organism>
<gene>
    <name evidence="1" type="ORF">LCI18_008304</name>
</gene>
<reference evidence="1" key="1">
    <citation type="submission" date="2021-11" db="EMBL/GenBank/DDBJ databases">
        <title>Fusarium solani-melongenae Genome sequencing and assembly.</title>
        <authorList>
            <person name="Xie S."/>
            <person name="Huang L."/>
            <person name="Zhang X."/>
        </authorList>
    </citation>
    <scope>NUCLEOTIDE SEQUENCE</scope>
    <source>
        <strain evidence="1">CRI 24-3</strain>
    </source>
</reference>
<sequence>MKFLSLTPILALATGVAATEYICETTDGSPYLHHVNQLIDGLNEKKFEAACLDYGLGSSDCGPTIRSYSGEDGGAAWQLCKGDHAEDHQPLRCEFDPGGVPCVACRPSITMGVVAGHFENLRDQCQGPDSNGDVRVGGIVKLSYVDESTGGGEIRLYSMPG</sequence>
<protein>
    <submittedName>
        <fullName evidence="1">Uncharacterized protein</fullName>
    </submittedName>
</protein>
<name>A0ACD3Z7Z0_FUSSC</name>
<accession>A0ACD3Z7Z0</accession>
<proteinExistence type="predicted"/>